<comment type="caution">
    <text evidence="1">The sequence shown here is derived from an EMBL/GenBank/DDBJ whole genome shotgun (WGS) entry which is preliminary data.</text>
</comment>
<sequence length="339" mass="38121">MKDRQMIFVAFFVILVVVIATVELRSRTIGPAPSIETEVTMDNRFVSAGVNKDGIPAIDAPIFVSVSDADAYLSDDGQGLSVTLGGITRFYPYQILVWHEVVNDTLGGVPIVVTSCALCNSGQVYERTVGGQTLDFGVSGEVWNANTILYDRQTDSRWIQLLGKAVTGSFEGMELVQIPARIMTWAQWKQSFPSSQTLSRETGLVRDYTRNPYFGYEEERRVMFPLDARDDRLHPKELVYGYIGPEGQTSAYPLQYLLEEKEIVDEIEGRKLTIRYDSSGMSAVGEDSAGRETEVILRPAYWYVWYAFFPETQLYDPIGDIKRAEELTVKDTPSEPQVE</sequence>
<accession>A0A0G1XZM0</accession>
<dbReference type="Pfam" id="PF11376">
    <property type="entry name" value="DUF3179"/>
    <property type="match status" value="1"/>
</dbReference>
<name>A0A0G1XZM0_9BACT</name>
<dbReference type="Proteomes" id="UP000033865">
    <property type="component" value="Unassembled WGS sequence"/>
</dbReference>
<evidence type="ECO:0008006" key="3">
    <source>
        <dbReference type="Google" id="ProtNLM"/>
    </source>
</evidence>
<dbReference type="AlphaFoldDB" id="A0A0G1XZM0"/>
<gene>
    <name evidence="1" type="ORF">UY82_C0018G0005</name>
</gene>
<evidence type="ECO:0000313" key="1">
    <source>
        <dbReference type="EMBL" id="KKW36603.1"/>
    </source>
</evidence>
<evidence type="ECO:0000313" key="2">
    <source>
        <dbReference type="Proteomes" id="UP000033865"/>
    </source>
</evidence>
<dbReference type="PATRIC" id="fig|1618986.3.peg.223"/>
<reference evidence="1 2" key="1">
    <citation type="journal article" date="2015" name="Nature">
        <title>rRNA introns, odd ribosomes, and small enigmatic genomes across a large radiation of phyla.</title>
        <authorList>
            <person name="Brown C.T."/>
            <person name="Hug L.A."/>
            <person name="Thomas B.C."/>
            <person name="Sharon I."/>
            <person name="Castelle C.J."/>
            <person name="Singh A."/>
            <person name="Wilkins M.J."/>
            <person name="Williams K.H."/>
            <person name="Banfield J.F."/>
        </authorList>
    </citation>
    <scope>NUCLEOTIDE SEQUENCE [LARGE SCALE GENOMIC DNA]</scope>
</reference>
<protein>
    <recommendedName>
        <fullName evidence="3">DUF3179 domain-containing protein</fullName>
    </recommendedName>
</protein>
<dbReference type="EMBL" id="LCRN01000018">
    <property type="protein sequence ID" value="KKW36603.1"/>
    <property type="molecule type" value="Genomic_DNA"/>
</dbReference>
<dbReference type="InterPro" id="IPR021516">
    <property type="entry name" value="DUF3179"/>
</dbReference>
<organism evidence="1 2">
    <name type="scientific">Candidatus Uhrbacteria bacterium GW2011_GWC2_53_7</name>
    <dbReference type="NCBI Taxonomy" id="1618986"/>
    <lineage>
        <taxon>Bacteria</taxon>
        <taxon>Candidatus Uhriibacteriota</taxon>
    </lineage>
</organism>
<proteinExistence type="predicted"/>